<reference evidence="8" key="1">
    <citation type="submission" date="2016-03" db="EMBL/GenBank/DDBJ databases">
        <title>Complete genome sequence of the type strain Actinoalloteichus hymeniacidonis DSM 45092.</title>
        <authorList>
            <person name="Schaffert L."/>
            <person name="Albersmeier A."/>
            <person name="Winkler A."/>
            <person name="Kalinowski J."/>
            <person name="Zotchev S."/>
            <person name="Ruckert C."/>
        </authorList>
    </citation>
    <scope>NUCLEOTIDE SEQUENCE [LARGE SCALE GENOMIC DNA]</scope>
    <source>
        <strain evidence="8">HPA177(T) (DSM 45092(T))</strain>
    </source>
</reference>
<dbReference type="EMBL" id="CP014859">
    <property type="protein sequence ID" value="AOS64341.1"/>
    <property type="molecule type" value="Genomic_DNA"/>
</dbReference>
<dbReference type="InterPro" id="IPR007045">
    <property type="entry name" value="KduI"/>
</dbReference>
<sequence>MDVRYATNPDDARSYGTEELRDRYLVTDLFVPGEVRLTYSHQDRVILGGAMPIADLPLSLPVDDAVRTEYFCQRRELAVFCVDGAAAVTVDGVEYVLTGRDLLYIGRGSEQVSFAARDGLRAPKLYLCSAPAHQTHPTVLVRADQVQPINLGTEKGANRRRLHRYIDGTLVTSCQLMMGFTEILPGSVWNTMPCHTHARRTECYLYFDLAESARVVHLMGRPEETRHLIVGNEQAVISPAWSVHSGVGTSDYSFVWCMAGENYSFEDMDHVDMADLR</sequence>
<dbReference type="CDD" id="cd20294">
    <property type="entry name" value="cupin_KduI_N"/>
    <property type="match status" value="1"/>
</dbReference>
<keyword evidence="3 6" id="KW-0479">Metal-binding</keyword>
<dbReference type="PANTHER" id="PTHR38461:SF1">
    <property type="entry name" value="4-DEOXY-L-THREO-5-HEXOSULOSE-URONATE KETOL-ISOMERASE"/>
    <property type="match status" value="1"/>
</dbReference>
<evidence type="ECO:0000313" key="8">
    <source>
        <dbReference type="Proteomes" id="UP000095210"/>
    </source>
</evidence>
<dbReference type="GO" id="GO:0008697">
    <property type="term" value="F:4-deoxy-L-threo-5-hexosulose-uronate ketol-isomerase activity"/>
    <property type="evidence" value="ECO:0007669"/>
    <property type="project" value="UniProtKB-UniRule"/>
</dbReference>
<gene>
    <name evidence="6" type="primary">kduI</name>
    <name evidence="7" type="ORF">TL08_17705</name>
</gene>
<dbReference type="RefSeq" id="WP_069850530.1">
    <property type="nucleotide sequence ID" value="NZ_CP014859.1"/>
</dbReference>
<dbReference type="GO" id="GO:0045490">
    <property type="term" value="P:pectin catabolic process"/>
    <property type="evidence" value="ECO:0007669"/>
    <property type="project" value="UniProtKB-UniRule"/>
</dbReference>
<dbReference type="InterPro" id="IPR027449">
    <property type="entry name" value="KduI_N"/>
</dbReference>
<feature type="binding site" evidence="6">
    <location>
        <position position="202"/>
    </location>
    <ligand>
        <name>Zn(2+)</name>
        <dbReference type="ChEBI" id="CHEBI:29105"/>
    </ligand>
</feature>
<evidence type="ECO:0000256" key="6">
    <source>
        <dbReference type="HAMAP-Rule" id="MF_00687"/>
    </source>
</evidence>
<dbReference type="CDD" id="cd20491">
    <property type="entry name" value="cupin_KduI_C"/>
    <property type="match status" value="1"/>
</dbReference>
<dbReference type="HAMAP" id="MF_00687">
    <property type="entry name" value="KduI"/>
    <property type="match status" value="1"/>
</dbReference>
<dbReference type="PIRSF" id="PIRSF006625">
    <property type="entry name" value="KduI"/>
    <property type="match status" value="1"/>
</dbReference>
<evidence type="ECO:0000256" key="1">
    <source>
        <dbReference type="ARBA" id="ARBA00000552"/>
    </source>
</evidence>
<name>A0AAC9HSX2_9PSEU</name>
<dbReference type="GO" id="GO:0042840">
    <property type="term" value="P:D-glucuronate catabolic process"/>
    <property type="evidence" value="ECO:0007669"/>
    <property type="project" value="TreeGrafter"/>
</dbReference>
<dbReference type="Proteomes" id="UP000095210">
    <property type="component" value="Chromosome"/>
</dbReference>
<dbReference type="KEGG" id="ahm:TL08_17705"/>
<dbReference type="InterPro" id="IPR021120">
    <property type="entry name" value="KduI/IolB_isomerase"/>
</dbReference>
<dbReference type="GO" id="GO:0019698">
    <property type="term" value="P:D-galacturonate catabolic process"/>
    <property type="evidence" value="ECO:0007669"/>
    <property type="project" value="TreeGrafter"/>
</dbReference>
<dbReference type="NCBIfam" id="NF002091">
    <property type="entry name" value="PRK00924.1"/>
    <property type="match status" value="1"/>
</dbReference>
<dbReference type="InterPro" id="IPR011051">
    <property type="entry name" value="RmlC_Cupin_sf"/>
</dbReference>
<keyword evidence="8" id="KW-1185">Reference proteome</keyword>
<proteinExistence type="inferred from homology"/>
<dbReference type="SUPFAM" id="SSF51182">
    <property type="entry name" value="RmlC-like cupins"/>
    <property type="match status" value="1"/>
</dbReference>
<accession>A0AAC9HSX2</accession>
<feature type="binding site" evidence="6">
    <location>
        <position position="244"/>
    </location>
    <ligand>
        <name>Zn(2+)</name>
        <dbReference type="ChEBI" id="CHEBI:29105"/>
    </ligand>
</feature>
<evidence type="ECO:0000313" key="7">
    <source>
        <dbReference type="EMBL" id="AOS64341.1"/>
    </source>
</evidence>
<protein>
    <recommendedName>
        <fullName evidence="6">4-deoxy-L-threo-5-hexosulose-uronate ketol-isomerase</fullName>
        <ecNumber evidence="6">5.3.1.17</ecNumber>
    </recommendedName>
    <alternativeName>
        <fullName evidence="6">5-keto-4-deoxyuronate isomerase</fullName>
    </alternativeName>
    <alternativeName>
        <fullName evidence="6">DKI isomerase</fullName>
    </alternativeName>
</protein>
<evidence type="ECO:0000256" key="4">
    <source>
        <dbReference type="ARBA" id="ARBA00022833"/>
    </source>
</evidence>
<comment type="similarity">
    <text evidence="2 6">Belongs to the KduI family.</text>
</comment>
<feature type="binding site" evidence="6">
    <location>
        <position position="195"/>
    </location>
    <ligand>
        <name>Zn(2+)</name>
        <dbReference type="ChEBI" id="CHEBI:29105"/>
    </ligand>
</feature>
<dbReference type="PANTHER" id="PTHR38461">
    <property type="entry name" value="4-DEOXY-L-THREO-5-HEXOSULOSE-URONATE KETOL-ISOMERASE"/>
    <property type="match status" value="1"/>
</dbReference>
<comment type="pathway">
    <text evidence="6">Glycan metabolism; pectin degradation; 2-dehydro-3-deoxy-D-gluconate from pectin: step 4/5.</text>
</comment>
<feature type="binding site" evidence="6">
    <location>
        <position position="197"/>
    </location>
    <ligand>
        <name>Zn(2+)</name>
        <dbReference type="ChEBI" id="CHEBI:29105"/>
    </ligand>
</feature>
<dbReference type="Gene3D" id="2.60.120.520">
    <property type="entry name" value="pectin degrading enzyme 5-keto 4- deoxyuronate isomerase, domain 1"/>
    <property type="match status" value="1"/>
</dbReference>
<dbReference type="Gene3D" id="2.60.120.10">
    <property type="entry name" value="Jelly Rolls"/>
    <property type="match status" value="1"/>
</dbReference>
<keyword evidence="4 6" id="KW-0862">Zinc</keyword>
<evidence type="ECO:0000256" key="2">
    <source>
        <dbReference type="ARBA" id="ARBA00008086"/>
    </source>
</evidence>
<comment type="function">
    <text evidence="6">Catalyzes the isomerization of 5-dehydro-4-deoxy-D-glucuronate to 3-deoxy-D-glycero-2,5-hexodiulosonate.</text>
</comment>
<dbReference type="EC" id="5.3.1.17" evidence="6"/>
<organism evidence="7 8">
    <name type="scientific">Actinoalloteichus hymeniacidonis</name>
    <dbReference type="NCBI Taxonomy" id="340345"/>
    <lineage>
        <taxon>Bacteria</taxon>
        <taxon>Bacillati</taxon>
        <taxon>Actinomycetota</taxon>
        <taxon>Actinomycetes</taxon>
        <taxon>Pseudonocardiales</taxon>
        <taxon>Pseudonocardiaceae</taxon>
        <taxon>Actinoalloteichus</taxon>
    </lineage>
</organism>
<comment type="catalytic activity">
    <reaction evidence="1 6">
        <text>5-dehydro-4-deoxy-D-glucuronate = 3-deoxy-D-glycero-2,5-hexodiulosonate</text>
        <dbReference type="Rhea" id="RHEA:23896"/>
        <dbReference type="ChEBI" id="CHEBI:17117"/>
        <dbReference type="ChEBI" id="CHEBI:29071"/>
        <dbReference type="EC" id="5.3.1.17"/>
    </reaction>
</comment>
<dbReference type="GO" id="GO:0008270">
    <property type="term" value="F:zinc ion binding"/>
    <property type="evidence" value="ECO:0007669"/>
    <property type="project" value="UniProtKB-UniRule"/>
</dbReference>
<evidence type="ECO:0000256" key="5">
    <source>
        <dbReference type="ARBA" id="ARBA00023235"/>
    </source>
</evidence>
<comment type="cofactor">
    <cofactor evidence="6">
        <name>Zn(2+)</name>
        <dbReference type="ChEBI" id="CHEBI:29105"/>
    </cofactor>
    <text evidence="6">Binds 1 zinc ion per subunit.</text>
</comment>
<dbReference type="AlphaFoldDB" id="A0AAC9HSX2"/>
<keyword evidence="5 6" id="KW-0413">Isomerase</keyword>
<evidence type="ECO:0000256" key="3">
    <source>
        <dbReference type="ARBA" id="ARBA00022723"/>
    </source>
</evidence>
<dbReference type="InterPro" id="IPR014710">
    <property type="entry name" value="RmlC-like_jellyroll"/>
</dbReference>
<dbReference type="Pfam" id="PF04962">
    <property type="entry name" value="KduI"/>
    <property type="match status" value="1"/>
</dbReference>